<dbReference type="Gene3D" id="1.25.40.10">
    <property type="entry name" value="Tetratricopeptide repeat domain"/>
    <property type="match status" value="1"/>
</dbReference>
<comment type="caution">
    <text evidence="7">The sequence shown here is derived from an EMBL/GenBank/DDBJ whole genome shotgun (WGS) entry which is preliminary data.</text>
</comment>
<evidence type="ECO:0000313" key="7">
    <source>
        <dbReference type="EMBL" id="MFG6459409.1"/>
    </source>
</evidence>
<accession>A0ABW7GBS2</accession>
<proteinExistence type="predicted"/>
<keyword evidence="3" id="KW-0201">Cytochrome c-type biogenesis</keyword>
<dbReference type="InterPro" id="IPR011990">
    <property type="entry name" value="TPR-like_helical_dom_sf"/>
</dbReference>
<dbReference type="NCBIfam" id="TIGR03142">
    <property type="entry name" value="cytochro_ccmI"/>
    <property type="match status" value="1"/>
</dbReference>
<evidence type="ECO:0000256" key="2">
    <source>
        <dbReference type="ARBA" id="ARBA00022737"/>
    </source>
</evidence>
<evidence type="ECO:0000259" key="6">
    <source>
        <dbReference type="Pfam" id="PF23914"/>
    </source>
</evidence>
<dbReference type="RefSeq" id="WP_394491376.1">
    <property type="nucleotide sequence ID" value="NZ_JBIGIA010000022.1"/>
</dbReference>
<dbReference type="InterPro" id="IPR051263">
    <property type="entry name" value="C-type_cytochrome_biogenesis"/>
</dbReference>
<organism evidence="7 8">
    <name type="scientific">Pelomonas nitida</name>
    <dbReference type="NCBI Taxonomy" id="3299027"/>
    <lineage>
        <taxon>Bacteria</taxon>
        <taxon>Pseudomonadati</taxon>
        <taxon>Pseudomonadota</taxon>
        <taxon>Betaproteobacteria</taxon>
        <taxon>Burkholderiales</taxon>
        <taxon>Sphaerotilaceae</taxon>
        <taxon>Roseateles</taxon>
    </lineage>
</organism>
<dbReference type="Pfam" id="PF23914">
    <property type="entry name" value="TPR_CcmH_CycH"/>
    <property type="match status" value="1"/>
</dbReference>
<dbReference type="InterPro" id="IPR017560">
    <property type="entry name" value="Cyt_c_biogenesis_CcmI"/>
</dbReference>
<evidence type="ECO:0000256" key="4">
    <source>
        <dbReference type="ARBA" id="ARBA00022803"/>
    </source>
</evidence>
<evidence type="ECO:0000256" key="3">
    <source>
        <dbReference type="ARBA" id="ARBA00022748"/>
    </source>
</evidence>
<keyword evidence="8" id="KW-1185">Reference proteome</keyword>
<sequence length="448" mass="46098">MMIFLFAAALLVALTLLLLLRPRRRTVFDDTALNAQALAARICREQLAELDRDLAAGTLRAEDHAQAGAELQRRLIEDTPPAVVAAAGPAAAPAVVPATAAERAPAPPAKGRTAWALAIALPLLAGALYAARGNPGAINPQDARPQPGASADVSPAQVEQMLADLAARAEKDPANTRNWAMLARSYRLLGRLPESAHAFERMGAAIEASPALLVEYADVLAALADGNLEGRPLQLVKRALEIAPNDVPALSLQATAAYRRHELQMAIGTWERALALAPAGSEDAKWLAQVLAEARSAGLPATPAAPASAAPVASATAASAASAPASAAPPTTALAATAVTGRVSLAPALAAQVQPGDTLFVYARPVDGRMPLAVLRTQASALPLNFTLDDSLAMSPAAKLSGATRVRVDARISRSGNAMPSPGDLVAEGVIVATGARDVTLQIDRVRP</sequence>
<keyword evidence="4" id="KW-0802">TPR repeat</keyword>
<dbReference type="InterPro" id="IPR056413">
    <property type="entry name" value="TPR_CcmH_CycH"/>
</dbReference>
<dbReference type="Pfam" id="PF23892">
    <property type="entry name" value="Ig_CycH"/>
    <property type="match status" value="1"/>
</dbReference>
<name>A0ABW7GBS2_9BURK</name>
<keyword evidence="2" id="KW-0677">Repeat</keyword>
<dbReference type="EMBL" id="JBIGIA010000022">
    <property type="protein sequence ID" value="MFG6459409.1"/>
    <property type="molecule type" value="Genomic_DNA"/>
</dbReference>
<comment type="subcellular location">
    <subcellularLocation>
        <location evidence="1">Cell envelope</location>
    </subcellularLocation>
</comment>
<evidence type="ECO:0000313" key="8">
    <source>
        <dbReference type="Proteomes" id="UP001606305"/>
    </source>
</evidence>
<dbReference type="PANTHER" id="PTHR47870">
    <property type="entry name" value="CYTOCHROME C-TYPE BIOGENESIS PROTEIN CCMH"/>
    <property type="match status" value="1"/>
</dbReference>
<dbReference type="SUPFAM" id="SSF48452">
    <property type="entry name" value="TPR-like"/>
    <property type="match status" value="1"/>
</dbReference>
<dbReference type="Proteomes" id="UP001606305">
    <property type="component" value="Unassembled WGS sequence"/>
</dbReference>
<evidence type="ECO:0000256" key="1">
    <source>
        <dbReference type="ARBA" id="ARBA00004196"/>
    </source>
</evidence>
<evidence type="ECO:0000259" key="5">
    <source>
        <dbReference type="Pfam" id="PF23892"/>
    </source>
</evidence>
<dbReference type="InterPro" id="IPR056412">
    <property type="entry name" value="Ig_CycH"/>
</dbReference>
<reference evidence="7 8" key="1">
    <citation type="submission" date="2024-09" db="EMBL/GenBank/DDBJ databases">
        <title>Novel species of the genus Pelomonas and Roseateles isolated from streams.</title>
        <authorList>
            <person name="Lu H."/>
        </authorList>
    </citation>
    <scope>NUCLEOTIDE SEQUENCE [LARGE SCALE GENOMIC DNA]</scope>
    <source>
        <strain evidence="7 8">BYS96W</strain>
    </source>
</reference>
<feature type="domain" description="Cytochrome c-type biogenesis protein H Ig-like" evidence="5">
    <location>
        <begin position="340"/>
        <end position="444"/>
    </location>
</feature>
<gene>
    <name evidence="7" type="primary">ccmI</name>
    <name evidence="7" type="ORF">ACG00X_21450</name>
</gene>
<protein>
    <submittedName>
        <fullName evidence="7">C-type cytochrome biogenesis protein CcmI</fullName>
    </submittedName>
</protein>
<feature type="domain" description="Cytochrome c-type biogenesis protein H TPR" evidence="6">
    <location>
        <begin position="151"/>
        <end position="282"/>
    </location>
</feature>
<dbReference type="PANTHER" id="PTHR47870:SF1">
    <property type="entry name" value="CYTOCHROME C-TYPE BIOGENESIS PROTEIN CCMH"/>
    <property type="match status" value="1"/>
</dbReference>